<keyword evidence="1" id="KW-0251">Elongation factor</keyword>
<dbReference type="InterPro" id="IPR007411">
    <property type="entry name" value="EpmC"/>
</dbReference>
<keyword evidence="1" id="KW-0648">Protein biosynthesis</keyword>
<protein>
    <submittedName>
        <fullName evidence="1">Elongation factor P hydroxylase</fullName>
    </submittedName>
</protein>
<accession>A0AAN2BKF9</accession>
<dbReference type="GO" id="GO:0003746">
    <property type="term" value="F:translation elongation factor activity"/>
    <property type="evidence" value="ECO:0007669"/>
    <property type="project" value="UniProtKB-KW"/>
</dbReference>
<dbReference type="RefSeq" id="WP_236982027.1">
    <property type="nucleotide sequence ID" value="NZ_AP023086.1"/>
</dbReference>
<name>A0AAN2BKF9_9GAMM</name>
<dbReference type="EMBL" id="AP023086">
    <property type="protein sequence ID" value="BCD97984.1"/>
    <property type="molecule type" value="Genomic_DNA"/>
</dbReference>
<dbReference type="Pfam" id="PF04315">
    <property type="entry name" value="EpmC"/>
    <property type="match status" value="1"/>
</dbReference>
<gene>
    <name evidence="1" type="ORF">MARGE09_P2185</name>
</gene>
<evidence type="ECO:0000313" key="1">
    <source>
        <dbReference type="EMBL" id="BCD97984.1"/>
    </source>
</evidence>
<dbReference type="Proteomes" id="UP001320119">
    <property type="component" value="Chromosome"/>
</dbReference>
<dbReference type="AlphaFoldDB" id="A0AAN2BKF9"/>
<evidence type="ECO:0000313" key="2">
    <source>
        <dbReference type="Proteomes" id="UP001320119"/>
    </source>
</evidence>
<sequence>MPNPCSFMPNHSYTDLITLFEVCFFDKFNTRLVKGGHEPIYIPSGANAEGYSVKNYHQIIFAHGFFRSALHEVAHWLVAGDLRRLKLDYGYWYAPDGRNARQQAEFERVEVRPQAIEWVLTKACDHAFRVSVDNLSGEATQTMPFKKAVLQEVQALQAEGLPARAERFRQSLAAFYGTTLVFSDQLYSLEEL</sequence>
<proteinExistence type="predicted"/>
<dbReference type="KEGG" id="marq:MARGE09_P2185"/>
<reference evidence="1 2" key="1">
    <citation type="journal article" date="2022" name="IScience">
        <title>An ultrasensitive nanofiber-based assay for enzymatic hydrolysis and deep-sea microbial degradation of cellulose.</title>
        <authorList>
            <person name="Tsudome M."/>
            <person name="Tachioka M."/>
            <person name="Miyazaki M."/>
            <person name="Uchimura K."/>
            <person name="Tsuda M."/>
            <person name="Takaki Y."/>
            <person name="Deguchi S."/>
        </authorList>
    </citation>
    <scope>NUCLEOTIDE SEQUENCE [LARGE SCALE GENOMIC DNA]</scope>
    <source>
        <strain evidence="1 2">GE09</strain>
    </source>
</reference>
<keyword evidence="2" id="KW-1185">Reference proteome</keyword>
<organism evidence="1 2">
    <name type="scientific">Marinagarivorans cellulosilyticus</name>
    <dbReference type="NCBI Taxonomy" id="2721545"/>
    <lineage>
        <taxon>Bacteria</taxon>
        <taxon>Pseudomonadati</taxon>
        <taxon>Pseudomonadota</taxon>
        <taxon>Gammaproteobacteria</taxon>
        <taxon>Cellvibrionales</taxon>
        <taxon>Cellvibrionaceae</taxon>
        <taxon>Marinagarivorans</taxon>
    </lineage>
</organism>